<protein>
    <submittedName>
        <fullName evidence="6">Succinylglutamate desuccinylase/aspartoacylase family protein</fullName>
    </submittedName>
</protein>
<reference evidence="6 7" key="1">
    <citation type="submission" date="2020-02" db="EMBL/GenBank/DDBJ databases">
        <title>Genomic and physiological characterization of two novel Nitrospinaceae genera.</title>
        <authorList>
            <person name="Mueller A.J."/>
            <person name="Jung M.-Y."/>
            <person name="Strachan C.R."/>
            <person name="Herbold C.W."/>
            <person name="Kirkegaard R.H."/>
            <person name="Daims H."/>
        </authorList>
    </citation>
    <scope>NUCLEOTIDE SEQUENCE [LARGE SCALE GENOMIC DNA]</scope>
    <source>
        <strain evidence="6">EB</strain>
    </source>
</reference>
<dbReference type="CDD" id="cd06251">
    <property type="entry name" value="M14_ASTE_ASPA-like"/>
    <property type="match status" value="1"/>
</dbReference>
<dbReference type="Gene3D" id="3.40.630.10">
    <property type="entry name" value="Zn peptidases"/>
    <property type="match status" value="1"/>
</dbReference>
<dbReference type="KEGG" id="nli:G3M70_13930"/>
<organism evidence="6 7">
    <name type="scientific">Candidatus Nitronauta litoralis</name>
    <dbReference type="NCBI Taxonomy" id="2705533"/>
    <lineage>
        <taxon>Bacteria</taxon>
        <taxon>Pseudomonadati</taxon>
        <taxon>Nitrospinota/Tectimicrobiota group</taxon>
        <taxon>Nitrospinota</taxon>
        <taxon>Nitrospinia</taxon>
        <taxon>Nitrospinales</taxon>
        <taxon>Nitrospinaceae</taxon>
        <taxon>Candidatus Nitronauta</taxon>
    </lineage>
</organism>
<dbReference type="InterPro" id="IPR053138">
    <property type="entry name" value="N-alpha-Ac-DABA_deacetylase"/>
</dbReference>
<feature type="domain" description="Succinylglutamate desuccinylase/Aspartoacylase catalytic" evidence="5">
    <location>
        <begin position="46"/>
        <end position="225"/>
    </location>
</feature>
<comment type="cofactor">
    <cofactor evidence="1">
        <name>Zn(2+)</name>
        <dbReference type="ChEBI" id="CHEBI:29105"/>
    </cofactor>
</comment>
<keyword evidence="4" id="KW-0862">Zinc</keyword>
<proteinExistence type="predicted"/>
<accession>A0A7T0G1G1</accession>
<dbReference type="PANTHER" id="PTHR37326:SF2">
    <property type="entry name" value="SUCCINYLGLUTAMATE DESUCCINYLASE_ASPARTOACYLASE FAMILY PROTEIN"/>
    <property type="match status" value="1"/>
</dbReference>
<dbReference type="PANTHER" id="PTHR37326">
    <property type="entry name" value="BLL3975 PROTEIN"/>
    <property type="match status" value="1"/>
</dbReference>
<dbReference type="EMBL" id="CP048685">
    <property type="protein sequence ID" value="QPJ62913.1"/>
    <property type="molecule type" value="Genomic_DNA"/>
</dbReference>
<evidence type="ECO:0000256" key="4">
    <source>
        <dbReference type="ARBA" id="ARBA00022833"/>
    </source>
</evidence>
<evidence type="ECO:0000313" key="6">
    <source>
        <dbReference type="EMBL" id="QPJ62913.1"/>
    </source>
</evidence>
<evidence type="ECO:0000256" key="3">
    <source>
        <dbReference type="ARBA" id="ARBA00022801"/>
    </source>
</evidence>
<keyword evidence="2" id="KW-0479">Metal-binding</keyword>
<dbReference type="GO" id="GO:0016788">
    <property type="term" value="F:hydrolase activity, acting on ester bonds"/>
    <property type="evidence" value="ECO:0007669"/>
    <property type="project" value="InterPro"/>
</dbReference>
<gene>
    <name evidence="6" type="ORF">G3M70_13930</name>
</gene>
<dbReference type="AlphaFoldDB" id="A0A7T0G1G1"/>
<dbReference type="InterPro" id="IPR055438">
    <property type="entry name" value="AstE_AspA_cat"/>
</dbReference>
<dbReference type="InterPro" id="IPR043795">
    <property type="entry name" value="N-alpha-Ac-DABA-like"/>
</dbReference>
<keyword evidence="3" id="KW-0378">Hydrolase</keyword>
<evidence type="ECO:0000256" key="1">
    <source>
        <dbReference type="ARBA" id="ARBA00001947"/>
    </source>
</evidence>
<dbReference type="SUPFAM" id="SSF53187">
    <property type="entry name" value="Zn-dependent exopeptidases"/>
    <property type="match status" value="1"/>
</dbReference>
<evidence type="ECO:0000313" key="7">
    <source>
        <dbReference type="Proteomes" id="UP000594688"/>
    </source>
</evidence>
<dbReference type="Pfam" id="PF24827">
    <property type="entry name" value="AstE_AspA_cat"/>
    <property type="match status" value="1"/>
</dbReference>
<evidence type="ECO:0000259" key="5">
    <source>
        <dbReference type="Pfam" id="PF24827"/>
    </source>
</evidence>
<dbReference type="GO" id="GO:0046872">
    <property type="term" value="F:metal ion binding"/>
    <property type="evidence" value="ECO:0007669"/>
    <property type="project" value="UniProtKB-KW"/>
</dbReference>
<dbReference type="PIRSF" id="PIRSF039012">
    <property type="entry name" value="ASP"/>
    <property type="match status" value="1"/>
</dbReference>
<evidence type="ECO:0000256" key="2">
    <source>
        <dbReference type="ARBA" id="ARBA00022723"/>
    </source>
</evidence>
<dbReference type="Proteomes" id="UP000594688">
    <property type="component" value="Chromosome"/>
</dbReference>
<sequence length="338" mass="37684">MAPKFKIGGNLIKKGERKKIQLAVSHLYDGTDLSIPVEVIRGVEDGPVLFISAAIHGDEINGTEIISRILKNRTLKKLKGTLITVPVVNVFGFNMLSRYLPDRRDLNRSFPGSKNGSLASRLANIFMNEIVKKSTHGIDLHTGAVHRTNLPQIRAWMSNAETRRLAFDFGVPVILNSNIRDGSLREAARRKKIPMLLFEGGEALRFNEKVIEIGVNGCLSVMRSIGMLPKKKHRERKEVFVSWGSQWLRAPVSGLVHTLKNLGTRIKEGDSLGVITDQFGKPRGEIISPIEGIIIGQLKLPLVNGGDALYHIAGFHNTKKVHKTIEQIEQDIFQCFYD</sequence>
<name>A0A7T0G1G1_9BACT</name>
<dbReference type="GO" id="GO:0016811">
    <property type="term" value="F:hydrolase activity, acting on carbon-nitrogen (but not peptide) bonds, in linear amides"/>
    <property type="evidence" value="ECO:0007669"/>
    <property type="project" value="InterPro"/>
</dbReference>